<dbReference type="EMBL" id="MU273579">
    <property type="protein sequence ID" value="KAI0031464.1"/>
    <property type="molecule type" value="Genomic_DNA"/>
</dbReference>
<gene>
    <name evidence="1" type="ORF">K488DRAFT_86794</name>
</gene>
<dbReference type="Proteomes" id="UP000814128">
    <property type="component" value="Unassembled WGS sequence"/>
</dbReference>
<name>A0ACB8QI29_9AGAM</name>
<reference evidence="1" key="1">
    <citation type="submission" date="2021-02" db="EMBL/GenBank/DDBJ databases">
        <authorList>
            <consortium name="DOE Joint Genome Institute"/>
            <person name="Ahrendt S."/>
            <person name="Looney B.P."/>
            <person name="Miyauchi S."/>
            <person name="Morin E."/>
            <person name="Drula E."/>
            <person name="Courty P.E."/>
            <person name="Chicoki N."/>
            <person name="Fauchery L."/>
            <person name="Kohler A."/>
            <person name="Kuo A."/>
            <person name="Labutti K."/>
            <person name="Pangilinan J."/>
            <person name="Lipzen A."/>
            <person name="Riley R."/>
            <person name="Andreopoulos W."/>
            <person name="He G."/>
            <person name="Johnson J."/>
            <person name="Barry K.W."/>
            <person name="Grigoriev I.V."/>
            <person name="Nagy L."/>
            <person name="Hibbett D."/>
            <person name="Henrissat B."/>
            <person name="Matheny P.B."/>
            <person name="Labbe J."/>
            <person name="Martin F."/>
        </authorList>
    </citation>
    <scope>NUCLEOTIDE SEQUENCE</scope>
    <source>
        <strain evidence="1">EC-137</strain>
    </source>
</reference>
<protein>
    <submittedName>
        <fullName evidence="1">Uncharacterized protein</fullName>
    </submittedName>
</protein>
<reference evidence="1" key="2">
    <citation type="journal article" date="2022" name="New Phytol.">
        <title>Evolutionary transition to the ectomycorrhizal habit in the genomes of a hyperdiverse lineage of mushroom-forming fungi.</title>
        <authorList>
            <person name="Looney B."/>
            <person name="Miyauchi S."/>
            <person name="Morin E."/>
            <person name="Drula E."/>
            <person name="Courty P.E."/>
            <person name="Kohler A."/>
            <person name="Kuo A."/>
            <person name="LaButti K."/>
            <person name="Pangilinan J."/>
            <person name="Lipzen A."/>
            <person name="Riley R."/>
            <person name="Andreopoulos W."/>
            <person name="He G."/>
            <person name="Johnson J."/>
            <person name="Nolan M."/>
            <person name="Tritt A."/>
            <person name="Barry K.W."/>
            <person name="Grigoriev I.V."/>
            <person name="Nagy L.G."/>
            <person name="Hibbett D."/>
            <person name="Henrissat B."/>
            <person name="Matheny P.B."/>
            <person name="Labbe J."/>
            <person name="Martin F.M."/>
        </authorList>
    </citation>
    <scope>NUCLEOTIDE SEQUENCE</scope>
    <source>
        <strain evidence="1">EC-137</strain>
    </source>
</reference>
<accession>A0ACB8QI29</accession>
<keyword evidence="2" id="KW-1185">Reference proteome</keyword>
<comment type="caution">
    <text evidence="1">The sequence shown here is derived from an EMBL/GenBank/DDBJ whole genome shotgun (WGS) entry which is preliminary data.</text>
</comment>
<evidence type="ECO:0000313" key="1">
    <source>
        <dbReference type="EMBL" id="KAI0031464.1"/>
    </source>
</evidence>
<evidence type="ECO:0000313" key="2">
    <source>
        <dbReference type="Proteomes" id="UP000814128"/>
    </source>
</evidence>
<sequence length="380" mass="41993">MLHDGKREYDVVSAALLASLAPAVTRLELEDTVVMDFPVPGTLPFIHLTSLDITCNIIEWLHANGGLQGPDPTISYEEFCSFFAGLPRLSFLRLVDALPFMASPACAPWLLGSDPIPMPQTLTKLWLSADARKQSSFALYPRLQVPPTAETVWHFDCKTDEGGRDIPSREQIFAAALGKYTARVVFLGNYRDEKAPIIEGGNMVCPPEDHISHVAVFTPDTVNWSYADHAPLQHADMSNVEHFFVTGVGLYSTVDSWLSLFASAPHMRRLDVVEFGSAEALLTALSAPQWGSPPLPALDTLLLGVNRNPKKISRFFDSRHVLWTEGSFSDDFIFLLGSVIEHRRQLGSPLHVVGLPWQVQHRLSDVSGLGVEFVFIESTS</sequence>
<organism evidence="1 2">
    <name type="scientific">Vararia minispora EC-137</name>
    <dbReference type="NCBI Taxonomy" id="1314806"/>
    <lineage>
        <taxon>Eukaryota</taxon>
        <taxon>Fungi</taxon>
        <taxon>Dikarya</taxon>
        <taxon>Basidiomycota</taxon>
        <taxon>Agaricomycotina</taxon>
        <taxon>Agaricomycetes</taxon>
        <taxon>Russulales</taxon>
        <taxon>Lachnocladiaceae</taxon>
        <taxon>Vararia</taxon>
    </lineage>
</organism>
<proteinExistence type="predicted"/>